<protein>
    <submittedName>
        <fullName evidence="1">Uncharacterized protein</fullName>
    </submittedName>
</protein>
<gene>
    <name evidence="1" type="ORF">IHE45_20G078900</name>
</gene>
<accession>A0ACB7TUX8</accession>
<dbReference type="EMBL" id="CM037030">
    <property type="protein sequence ID" value="KAH7651764.1"/>
    <property type="molecule type" value="Genomic_DNA"/>
</dbReference>
<evidence type="ECO:0000313" key="2">
    <source>
        <dbReference type="Proteomes" id="UP000827976"/>
    </source>
</evidence>
<organism evidence="1 2">
    <name type="scientific">Dioscorea alata</name>
    <name type="common">Purple yam</name>
    <dbReference type="NCBI Taxonomy" id="55571"/>
    <lineage>
        <taxon>Eukaryota</taxon>
        <taxon>Viridiplantae</taxon>
        <taxon>Streptophyta</taxon>
        <taxon>Embryophyta</taxon>
        <taxon>Tracheophyta</taxon>
        <taxon>Spermatophyta</taxon>
        <taxon>Magnoliopsida</taxon>
        <taxon>Liliopsida</taxon>
        <taxon>Dioscoreales</taxon>
        <taxon>Dioscoreaceae</taxon>
        <taxon>Dioscorea</taxon>
    </lineage>
</organism>
<proteinExistence type="predicted"/>
<evidence type="ECO:0000313" key="1">
    <source>
        <dbReference type="EMBL" id="KAH7651764.1"/>
    </source>
</evidence>
<reference evidence="2" key="1">
    <citation type="journal article" date="2022" name="Nat. Commun.">
        <title>Chromosome evolution and the genetic basis of agronomically important traits in greater yam.</title>
        <authorList>
            <person name="Bredeson J.V."/>
            <person name="Lyons J.B."/>
            <person name="Oniyinde I.O."/>
            <person name="Okereke N.R."/>
            <person name="Kolade O."/>
            <person name="Nnabue I."/>
            <person name="Nwadili C.O."/>
            <person name="Hribova E."/>
            <person name="Parker M."/>
            <person name="Nwogha J."/>
            <person name="Shu S."/>
            <person name="Carlson J."/>
            <person name="Kariba R."/>
            <person name="Muthemba S."/>
            <person name="Knop K."/>
            <person name="Barton G.J."/>
            <person name="Sherwood A.V."/>
            <person name="Lopez-Montes A."/>
            <person name="Asiedu R."/>
            <person name="Jamnadass R."/>
            <person name="Muchugi A."/>
            <person name="Goodstein D."/>
            <person name="Egesi C.N."/>
            <person name="Featherston J."/>
            <person name="Asfaw A."/>
            <person name="Simpson G.G."/>
            <person name="Dolezel J."/>
            <person name="Hendre P.S."/>
            <person name="Van Deynze A."/>
            <person name="Kumar P.L."/>
            <person name="Obidiegwu J.E."/>
            <person name="Bhattacharjee R."/>
            <person name="Rokhsar D.S."/>
        </authorList>
    </citation>
    <scope>NUCLEOTIDE SEQUENCE [LARGE SCALE GENOMIC DNA]</scope>
    <source>
        <strain evidence="2">cv. TDa95/00328</strain>
    </source>
</reference>
<dbReference type="Proteomes" id="UP000827976">
    <property type="component" value="Chromosome 20"/>
</dbReference>
<sequence>MQKRGSEMRKPLEKKPSLFTQRNTKMAAFPRLLLRARVSIGPSSQALNPCNRAMQSEVLTPSSRLLISRSKRRIIPRLPLDSSCLVSMQPLHNAIASARLKSVLAAESQSWGLVPQGMSMPL</sequence>
<name>A0ACB7TUX8_DIOAL</name>
<comment type="caution">
    <text evidence="1">The sequence shown here is derived from an EMBL/GenBank/DDBJ whole genome shotgun (WGS) entry which is preliminary data.</text>
</comment>
<keyword evidence="2" id="KW-1185">Reference proteome</keyword>